<comment type="caution">
    <text evidence="9">The sequence shown here is derived from an EMBL/GenBank/DDBJ whole genome shotgun (WGS) entry which is preliminary data.</text>
</comment>
<dbReference type="NCBIfam" id="TIGR01145">
    <property type="entry name" value="ATP_synt_delta"/>
    <property type="match status" value="1"/>
</dbReference>
<keyword evidence="8" id="KW-1003">Cell membrane</keyword>
<keyword evidence="2 8" id="KW-0813">Transport</keyword>
<keyword evidence="4 8" id="KW-0406">Ion transport</keyword>
<dbReference type="NCBIfam" id="NF009967">
    <property type="entry name" value="PRK13430.1"/>
    <property type="match status" value="1"/>
</dbReference>
<accession>A0A2A9DXS6</accession>
<keyword evidence="10" id="KW-1185">Reference proteome</keyword>
<dbReference type="RefSeq" id="WP_098407341.1">
    <property type="nucleotide sequence ID" value="NZ_PDJE01000001.1"/>
</dbReference>
<dbReference type="EMBL" id="PDJE01000001">
    <property type="protein sequence ID" value="PFG30935.1"/>
    <property type="molecule type" value="Genomic_DNA"/>
</dbReference>
<dbReference type="GO" id="GO:0046933">
    <property type="term" value="F:proton-transporting ATP synthase activity, rotational mechanism"/>
    <property type="evidence" value="ECO:0007669"/>
    <property type="project" value="UniProtKB-UniRule"/>
</dbReference>
<keyword evidence="7 8" id="KW-0066">ATP synthesis</keyword>
<name>A0A2A9DXS6_9MICO</name>
<dbReference type="GO" id="GO:0045259">
    <property type="term" value="C:proton-transporting ATP synthase complex"/>
    <property type="evidence" value="ECO:0007669"/>
    <property type="project" value="UniProtKB-KW"/>
</dbReference>
<organism evidence="9 10">
    <name type="scientific">Paramicrobacterium agarici</name>
    <dbReference type="NCBI Taxonomy" id="630514"/>
    <lineage>
        <taxon>Bacteria</taxon>
        <taxon>Bacillati</taxon>
        <taxon>Actinomycetota</taxon>
        <taxon>Actinomycetes</taxon>
        <taxon>Micrococcales</taxon>
        <taxon>Microbacteriaceae</taxon>
        <taxon>Paramicrobacterium</taxon>
    </lineage>
</organism>
<dbReference type="PRINTS" id="PR00125">
    <property type="entry name" value="ATPASEDELTA"/>
</dbReference>
<evidence type="ECO:0000256" key="2">
    <source>
        <dbReference type="ARBA" id="ARBA00022448"/>
    </source>
</evidence>
<proteinExistence type="inferred from homology"/>
<protein>
    <recommendedName>
        <fullName evidence="8">ATP synthase subunit delta</fullName>
    </recommendedName>
    <alternativeName>
        <fullName evidence="8">ATP synthase F(1) sector subunit delta</fullName>
    </alternativeName>
    <alternativeName>
        <fullName evidence="8">F-type ATPase subunit delta</fullName>
        <shortName evidence="8">F-ATPase subunit delta</shortName>
    </alternativeName>
</protein>
<keyword evidence="5 8" id="KW-0472">Membrane</keyword>
<keyword evidence="6 8" id="KW-0139">CF(1)</keyword>
<evidence type="ECO:0000256" key="3">
    <source>
        <dbReference type="ARBA" id="ARBA00022781"/>
    </source>
</evidence>
<evidence type="ECO:0000256" key="1">
    <source>
        <dbReference type="ARBA" id="ARBA00004370"/>
    </source>
</evidence>
<dbReference type="InterPro" id="IPR020781">
    <property type="entry name" value="ATPase_OSCP/d_CS"/>
</dbReference>
<evidence type="ECO:0000313" key="10">
    <source>
        <dbReference type="Proteomes" id="UP000221369"/>
    </source>
</evidence>
<comment type="similarity">
    <text evidence="8">Belongs to the ATPase delta chain family.</text>
</comment>
<reference evidence="9 10" key="1">
    <citation type="submission" date="2017-10" db="EMBL/GenBank/DDBJ databases">
        <title>Sequencing the genomes of 1000 actinobacteria strains.</title>
        <authorList>
            <person name="Klenk H.-P."/>
        </authorList>
    </citation>
    <scope>NUCLEOTIDE SEQUENCE [LARGE SCALE GENOMIC DNA]</scope>
    <source>
        <strain evidence="9 10">DSM 21798</strain>
    </source>
</reference>
<evidence type="ECO:0000313" key="9">
    <source>
        <dbReference type="EMBL" id="PFG30935.1"/>
    </source>
</evidence>
<evidence type="ECO:0000256" key="6">
    <source>
        <dbReference type="ARBA" id="ARBA00023196"/>
    </source>
</evidence>
<comment type="function">
    <text evidence="8">This protein is part of the stalk that links CF(0) to CF(1). It either transmits conformational changes from CF(0) to CF(1) or is implicated in proton conduction.</text>
</comment>
<dbReference type="PANTHER" id="PTHR11910">
    <property type="entry name" value="ATP SYNTHASE DELTA CHAIN"/>
    <property type="match status" value="1"/>
</dbReference>
<evidence type="ECO:0000256" key="8">
    <source>
        <dbReference type="HAMAP-Rule" id="MF_01416"/>
    </source>
</evidence>
<dbReference type="HAMAP" id="MF_01416">
    <property type="entry name" value="ATP_synth_delta_bact"/>
    <property type="match status" value="1"/>
</dbReference>
<comment type="function">
    <text evidence="8">F(1)F(0) ATP synthase produces ATP from ADP in the presence of a proton or sodium gradient. F-type ATPases consist of two structural domains, F(1) containing the extramembraneous catalytic core and F(0) containing the membrane proton channel, linked together by a central stalk and a peripheral stalk. During catalysis, ATP synthesis in the catalytic domain of F(1) is coupled via a rotary mechanism of the central stalk subunits to proton translocation.</text>
</comment>
<keyword evidence="3 8" id="KW-0375">Hydrogen ion transport</keyword>
<gene>
    <name evidence="8" type="primary">atpH</name>
    <name evidence="9" type="ORF">ATJ78_1880</name>
</gene>
<dbReference type="Pfam" id="PF00213">
    <property type="entry name" value="OSCP"/>
    <property type="match status" value="1"/>
</dbReference>
<dbReference type="Proteomes" id="UP000221369">
    <property type="component" value="Unassembled WGS sequence"/>
</dbReference>
<dbReference type="GO" id="GO:0005886">
    <property type="term" value="C:plasma membrane"/>
    <property type="evidence" value="ECO:0007669"/>
    <property type="project" value="UniProtKB-SubCell"/>
</dbReference>
<dbReference type="PROSITE" id="PS00389">
    <property type="entry name" value="ATPASE_DELTA"/>
    <property type="match status" value="1"/>
</dbReference>
<sequence>MGSATREALAQAVDALGAVSGSVDLATAASLLDAGRVIDGSAQLRTLIADPAESADTKTKALARVFGDQVNETVSSLLETTARARWSSADDLVAGIEELGVRAAALGSSDAPIESELFQFGEVVTNNAELELALSSKLGDPERKADVVTRLLSGKASEATVIIVSRLIQQPRGRRIGKLLRDAASVVADQRGRTVATVTSASPLSDAQLDRLRERLSASYGRDITFNLVVDPALIGGMRIQAGDDVIDASISSRLGDLKLKLAG</sequence>
<evidence type="ECO:0000256" key="5">
    <source>
        <dbReference type="ARBA" id="ARBA00023136"/>
    </source>
</evidence>
<dbReference type="AlphaFoldDB" id="A0A2A9DXS6"/>
<evidence type="ECO:0000256" key="4">
    <source>
        <dbReference type="ARBA" id="ARBA00023065"/>
    </source>
</evidence>
<dbReference type="InterPro" id="IPR000711">
    <property type="entry name" value="ATPase_OSCP/dsu"/>
</dbReference>
<comment type="subcellular location">
    <subcellularLocation>
        <location evidence="8">Cell membrane</location>
        <topology evidence="8">Peripheral membrane protein</topology>
    </subcellularLocation>
    <subcellularLocation>
        <location evidence="1">Membrane</location>
    </subcellularLocation>
</comment>
<evidence type="ECO:0000256" key="7">
    <source>
        <dbReference type="ARBA" id="ARBA00023310"/>
    </source>
</evidence>